<accession>A0A6G1G946</accession>
<feature type="transmembrane region" description="Helical" evidence="12">
    <location>
        <begin position="362"/>
        <end position="380"/>
    </location>
</feature>
<reference evidence="16" key="3">
    <citation type="submission" date="2025-04" db="UniProtKB">
        <authorList>
            <consortium name="RefSeq"/>
        </authorList>
    </citation>
    <scope>IDENTIFICATION</scope>
    <source>
        <strain evidence="16">CBS 781.70</strain>
    </source>
</reference>
<dbReference type="GO" id="GO:0006506">
    <property type="term" value="P:GPI anchor biosynthetic process"/>
    <property type="evidence" value="ECO:0007669"/>
    <property type="project" value="UniProtKB-UniPathway"/>
</dbReference>
<dbReference type="GeneID" id="54416745"/>
<dbReference type="Proteomes" id="UP000504638">
    <property type="component" value="Unplaced"/>
</dbReference>
<protein>
    <recommendedName>
        <fullName evidence="12">Mannosyltransferase</fullName>
        <ecNumber evidence="12">2.4.1.-</ecNumber>
    </recommendedName>
</protein>
<reference evidence="16" key="2">
    <citation type="submission" date="2020-04" db="EMBL/GenBank/DDBJ databases">
        <authorList>
            <consortium name="NCBI Genome Project"/>
        </authorList>
    </citation>
    <scope>NUCLEOTIDE SEQUENCE</scope>
    <source>
        <strain evidence="16">CBS 781.70</strain>
    </source>
</reference>
<evidence type="ECO:0000256" key="11">
    <source>
        <dbReference type="ARBA" id="ARBA00024708"/>
    </source>
</evidence>
<dbReference type="AlphaFoldDB" id="A0A6G1G946"/>
<gene>
    <name evidence="14 16" type="ORF">P152DRAFT_393056</name>
</gene>
<evidence type="ECO:0000256" key="7">
    <source>
        <dbReference type="ARBA" id="ARBA00022692"/>
    </source>
</evidence>
<feature type="transmembrane region" description="Helical" evidence="12">
    <location>
        <begin position="330"/>
        <end position="350"/>
    </location>
</feature>
<comment type="similarity">
    <text evidence="3">Belongs to the glycosyltransferase 22 family. PIGB subfamily.</text>
</comment>
<evidence type="ECO:0000256" key="3">
    <source>
        <dbReference type="ARBA" id="ARBA00006065"/>
    </source>
</evidence>
<keyword evidence="9 12" id="KW-1133">Transmembrane helix</keyword>
<feature type="region of interest" description="Disordered" evidence="13">
    <location>
        <begin position="477"/>
        <end position="508"/>
    </location>
</feature>
<evidence type="ECO:0000256" key="13">
    <source>
        <dbReference type="SAM" id="MobiDB-lite"/>
    </source>
</evidence>
<evidence type="ECO:0000256" key="2">
    <source>
        <dbReference type="ARBA" id="ARBA00004687"/>
    </source>
</evidence>
<keyword evidence="10 12" id="KW-0472">Membrane</keyword>
<feature type="transmembrane region" description="Helical" evidence="12">
    <location>
        <begin position="269"/>
        <end position="288"/>
    </location>
</feature>
<feature type="transmembrane region" description="Helical" evidence="12">
    <location>
        <begin position="308"/>
        <end position="324"/>
    </location>
</feature>
<dbReference type="GO" id="GO:0005789">
    <property type="term" value="C:endoplasmic reticulum membrane"/>
    <property type="evidence" value="ECO:0007669"/>
    <property type="project" value="UniProtKB-SubCell"/>
</dbReference>
<evidence type="ECO:0000256" key="8">
    <source>
        <dbReference type="ARBA" id="ARBA00022824"/>
    </source>
</evidence>
<dbReference type="PANTHER" id="PTHR22760">
    <property type="entry name" value="GLYCOSYLTRANSFERASE"/>
    <property type="match status" value="1"/>
</dbReference>
<evidence type="ECO:0000256" key="10">
    <source>
        <dbReference type="ARBA" id="ARBA00023136"/>
    </source>
</evidence>
<dbReference type="OrthoDB" id="416834at2759"/>
<name>A0A6G1G946_9PEZI</name>
<dbReference type="InterPro" id="IPR005599">
    <property type="entry name" value="GPI_mannosylTrfase"/>
</dbReference>
<keyword evidence="15" id="KW-1185">Reference proteome</keyword>
<comment type="subcellular location">
    <subcellularLocation>
        <location evidence="1 12">Endoplasmic reticulum membrane</location>
        <topology evidence="1 12">Multi-pass membrane protein</topology>
    </subcellularLocation>
</comment>
<comment type="pathway">
    <text evidence="2">Glycolipid biosynthesis; glycosylphosphatidylinositol-anchor biosynthesis.</text>
</comment>
<dbReference type="RefSeq" id="XP_033536143.1">
    <property type="nucleotide sequence ID" value="XM_033676175.1"/>
</dbReference>
<feature type="transmembrane region" description="Helical" evidence="12">
    <location>
        <begin position="208"/>
        <end position="228"/>
    </location>
</feature>
<evidence type="ECO:0000256" key="5">
    <source>
        <dbReference type="ARBA" id="ARBA00022676"/>
    </source>
</evidence>
<dbReference type="GO" id="GO:0000026">
    <property type="term" value="F:alpha-1,2-mannosyltransferase activity"/>
    <property type="evidence" value="ECO:0007669"/>
    <property type="project" value="TreeGrafter"/>
</dbReference>
<dbReference type="PANTHER" id="PTHR22760:SF4">
    <property type="entry name" value="GPI MANNOSYLTRANSFERASE 3"/>
    <property type="match status" value="1"/>
</dbReference>
<evidence type="ECO:0000313" key="15">
    <source>
        <dbReference type="Proteomes" id="UP000504638"/>
    </source>
</evidence>
<feature type="compositionally biased region" description="Basic and acidic residues" evidence="13">
    <location>
        <begin position="477"/>
        <end position="491"/>
    </location>
</feature>
<keyword evidence="7 12" id="KW-0812">Transmembrane</keyword>
<dbReference type="Pfam" id="PF03901">
    <property type="entry name" value="Glyco_transf_22"/>
    <property type="match status" value="1"/>
</dbReference>
<feature type="transmembrane region" description="Helical" evidence="12">
    <location>
        <begin position="15"/>
        <end position="34"/>
    </location>
</feature>
<sequence>MDSQLDGSTWSHQKVFSLILAFRLVNALTIRTFFQPDEYFQSLEPAWELAFGLRAKAWITWEWHHRLRSSLHPFFFSAVYMIAGRAAQALSLSTANHSALLIAAPKLTQAIFATCTDYFTWRLGATLFGEKSAAARASLLTTVSNPWQWFCSTRTFSNSIETTLTAFALSKWPWELPAIACVLRPTNLLVWVCVASMSLLRAANVDRLFLVFSAALYGLLVLSISVLLDRAYYGAWTMPALRFLGLNVGQSVASFYGRNRSDYYLTEGIPLLLTTALPFAVHGVVSSLKPVRSGVTAQESVKHQTLKTLSYTCVLVTIAFSSIPHKEVRFLYPLLPAFIVLSAPSIAHFVDRAKRSNRYRPAAFVMMGLNVAIAIYTTQFHQRGVVDAVHFLRQQYEMSAFTDRPSPAISAVFLMPCHSTPWRSHLVYADINAWALTCEPPIGLPEDTRAGYLDEADQFYDDPHSWLLSNMADDEGTIRRDRSNAGRDGSRSNESTIPGQRGPGQDKRPWPEYLVFFEQLEDSLLPFKSDLGYETRQKFFNTHWHDDWRRKGDVVIWHRPQPVVDSIANQ</sequence>
<evidence type="ECO:0000256" key="12">
    <source>
        <dbReference type="RuleBase" id="RU363075"/>
    </source>
</evidence>
<evidence type="ECO:0000313" key="16">
    <source>
        <dbReference type="RefSeq" id="XP_033536143.1"/>
    </source>
</evidence>
<keyword evidence="8 12" id="KW-0256">Endoplasmic reticulum</keyword>
<keyword evidence="4" id="KW-0337">GPI-anchor biosynthesis</keyword>
<keyword evidence="5 12" id="KW-0328">Glycosyltransferase</keyword>
<comment type="function">
    <text evidence="11">Mannosyltransferase involved in glycosylphosphatidylinositol-anchor biosynthesis. Transfers the third mannose to Man2-GlcN-acyl-PI during GPI precursor assembly.</text>
</comment>
<proteinExistence type="inferred from homology"/>
<evidence type="ECO:0000313" key="14">
    <source>
        <dbReference type="EMBL" id="KAF1814512.1"/>
    </source>
</evidence>
<evidence type="ECO:0000256" key="4">
    <source>
        <dbReference type="ARBA" id="ARBA00022502"/>
    </source>
</evidence>
<dbReference type="EC" id="2.4.1.-" evidence="12"/>
<dbReference type="EMBL" id="ML975153">
    <property type="protein sequence ID" value="KAF1814512.1"/>
    <property type="molecule type" value="Genomic_DNA"/>
</dbReference>
<keyword evidence="6" id="KW-0808">Transferase</keyword>
<reference evidence="14 16" key="1">
    <citation type="submission" date="2020-01" db="EMBL/GenBank/DDBJ databases">
        <authorList>
            <consortium name="DOE Joint Genome Institute"/>
            <person name="Haridas S."/>
            <person name="Albert R."/>
            <person name="Binder M."/>
            <person name="Bloem J."/>
            <person name="Labutti K."/>
            <person name="Salamov A."/>
            <person name="Andreopoulos B."/>
            <person name="Baker S.E."/>
            <person name="Barry K."/>
            <person name="Bills G."/>
            <person name="Bluhm B.H."/>
            <person name="Cannon C."/>
            <person name="Castanera R."/>
            <person name="Culley D.E."/>
            <person name="Daum C."/>
            <person name="Ezra D."/>
            <person name="Gonzalez J.B."/>
            <person name="Henrissat B."/>
            <person name="Kuo A."/>
            <person name="Liang C."/>
            <person name="Lipzen A."/>
            <person name="Lutzoni F."/>
            <person name="Magnuson J."/>
            <person name="Mondo S."/>
            <person name="Nolan M."/>
            <person name="Ohm R."/>
            <person name="Pangilinan J."/>
            <person name="Park H.-J."/>
            <person name="Ramirez L."/>
            <person name="Alfaro M."/>
            <person name="Sun H."/>
            <person name="Tritt A."/>
            <person name="Yoshinaga Y."/>
            <person name="Zwiers L.-H."/>
            <person name="Turgeon B.G."/>
            <person name="Goodwin S.B."/>
            <person name="Spatafora J.W."/>
            <person name="Crous P.W."/>
            <person name="Grigoriev I.V."/>
        </authorList>
    </citation>
    <scope>NUCLEOTIDE SEQUENCE</scope>
    <source>
        <strain evidence="14 16">CBS 781.70</strain>
    </source>
</reference>
<evidence type="ECO:0000256" key="6">
    <source>
        <dbReference type="ARBA" id="ARBA00022679"/>
    </source>
</evidence>
<evidence type="ECO:0000256" key="9">
    <source>
        <dbReference type="ARBA" id="ARBA00022989"/>
    </source>
</evidence>
<organism evidence="14">
    <name type="scientific">Eremomyces bilateralis CBS 781.70</name>
    <dbReference type="NCBI Taxonomy" id="1392243"/>
    <lineage>
        <taxon>Eukaryota</taxon>
        <taxon>Fungi</taxon>
        <taxon>Dikarya</taxon>
        <taxon>Ascomycota</taxon>
        <taxon>Pezizomycotina</taxon>
        <taxon>Dothideomycetes</taxon>
        <taxon>Dothideomycetes incertae sedis</taxon>
        <taxon>Eremomycetales</taxon>
        <taxon>Eremomycetaceae</taxon>
        <taxon>Eremomyces</taxon>
    </lineage>
</organism>
<evidence type="ECO:0000256" key="1">
    <source>
        <dbReference type="ARBA" id="ARBA00004477"/>
    </source>
</evidence>
<dbReference type="UniPathway" id="UPA00196"/>